<feature type="transmembrane region" description="Helical" evidence="8">
    <location>
        <begin position="29"/>
        <end position="51"/>
    </location>
</feature>
<evidence type="ECO:0000313" key="10">
    <source>
        <dbReference type="Proteomes" id="UP000285697"/>
    </source>
</evidence>
<feature type="transmembrane region" description="Helical" evidence="8">
    <location>
        <begin position="135"/>
        <end position="156"/>
    </location>
</feature>
<evidence type="ECO:0000256" key="6">
    <source>
        <dbReference type="ARBA" id="ARBA00022989"/>
    </source>
</evidence>
<dbReference type="GO" id="GO:0016020">
    <property type="term" value="C:membrane"/>
    <property type="evidence" value="ECO:0007669"/>
    <property type="project" value="InterPro"/>
</dbReference>
<feature type="transmembrane region" description="Helical" evidence="8">
    <location>
        <begin position="162"/>
        <end position="183"/>
    </location>
</feature>
<evidence type="ECO:0008006" key="11">
    <source>
        <dbReference type="Google" id="ProtNLM"/>
    </source>
</evidence>
<feature type="transmembrane region" description="Helical" evidence="8">
    <location>
        <begin position="105"/>
        <end position="123"/>
    </location>
</feature>
<keyword evidence="5" id="KW-0378">Hydrolase</keyword>
<keyword evidence="4 8" id="KW-0812">Transmembrane</keyword>
<feature type="transmembrane region" description="Helical" evidence="8">
    <location>
        <begin position="83"/>
        <end position="99"/>
    </location>
</feature>
<gene>
    <name evidence="9" type="ORF">DW270_11490</name>
</gene>
<keyword evidence="6 8" id="KW-1133">Transmembrane helix</keyword>
<dbReference type="GO" id="GO:0008233">
    <property type="term" value="F:peptidase activity"/>
    <property type="evidence" value="ECO:0007669"/>
    <property type="project" value="UniProtKB-KW"/>
</dbReference>
<reference evidence="9 10" key="1">
    <citation type="submission" date="2018-08" db="EMBL/GenBank/DDBJ databases">
        <title>A genome reference for cultivated species of the human gut microbiota.</title>
        <authorList>
            <person name="Zou Y."/>
            <person name="Xue W."/>
            <person name="Luo G."/>
        </authorList>
    </citation>
    <scope>NUCLEOTIDE SEQUENCE [LARGE SCALE GENOMIC DNA]</scope>
    <source>
        <strain evidence="9 10">AM22-7AC</strain>
    </source>
</reference>
<comment type="caution">
    <text evidence="9">The sequence shown here is derived from an EMBL/GenBank/DDBJ whole genome shotgun (WGS) entry which is preliminary data.</text>
</comment>
<evidence type="ECO:0000256" key="7">
    <source>
        <dbReference type="ARBA" id="ARBA00023136"/>
    </source>
</evidence>
<dbReference type="GO" id="GO:0009372">
    <property type="term" value="P:quorum sensing"/>
    <property type="evidence" value="ECO:0007669"/>
    <property type="project" value="UniProtKB-KW"/>
</dbReference>
<keyword evidence="7 8" id="KW-0472">Membrane</keyword>
<evidence type="ECO:0000256" key="3">
    <source>
        <dbReference type="ARBA" id="ARBA00022670"/>
    </source>
</evidence>
<feature type="transmembrane region" description="Helical" evidence="8">
    <location>
        <begin position="57"/>
        <end position="76"/>
    </location>
</feature>
<accession>A0A414SEC4</accession>
<dbReference type="GO" id="GO:0006508">
    <property type="term" value="P:proteolysis"/>
    <property type="evidence" value="ECO:0007669"/>
    <property type="project" value="UniProtKB-KW"/>
</dbReference>
<dbReference type="InterPro" id="IPR006741">
    <property type="entry name" value="AgrB"/>
</dbReference>
<keyword evidence="3" id="KW-0645">Protease</keyword>
<keyword evidence="1" id="KW-1003">Cell membrane</keyword>
<evidence type="ECO:0000256" key="5">
    <source>
        <dbReference type="ARBA" id="ARBA00022801"/>
    </source>
</evidence>
<name>A0A414SEC4_MEDGN</name>
<organism evidence="9 10">
    <name type="scientific">Mediterraneibacter gnavus</name>
    <name type="common">Ruminococcus gnavus</name>
    <dbReference type="NCBI Taxonomy" id="33038"/>
    <lineage>
        <taxon>Bacteria</taxon>
        <taxon>Bacillati</taxon>
        <taxon>Bacillota</taxon>
        <taxon>Clostridia</taxon>
        <taxon>Lachnospirales</taxon>
        <taxon>Lachnospiraceae</taxon>
        <taxon>Mediterraneibacter</taxon>
    </lineage>
</organism>
<dbReference type="EMBL" id="QRIA01000015">
    <property type="protein sequence ID" value="RHG17485.1"/>
    <property type="molecule type" value="Genomic_DNA"/>
</dbReference>
<dbReference type="RefSeq" id="WP_118263127.1">
    <property type="nucleotide sequence ID" value="NZ_JAQESN010000055.1"/>
</dbReference>
<proteinExistence type="predicted"/>
<evidence type="ECO:0000256" key="8">
    <source>
        <dbReference type="SAM" id="Phobius"/>
    </source>
</evidence>
<dbReference type="Proteomes" id="UP000285697">
    <property type="component" value="Unassembled WGS sequence"/>
</dbReference>
<dbReference type="Pfam" id="PF04647">
    <property type="entry name" value="AgrB"/>
    <property type="match status" value="1"/>
</dbReference>
<evidence type="ECO:0000256" key="4">
    <source>
        <dbReference type="ARBA" id="ARBA00022692"/>
    </source>
</evidence>
<evidence type="ECO:0000256" key="2">
    <source>
        <dbReference type="ARBA" id="ARBA00022654"/>
    </source>
</evidence>
<dbReference type="AlphaFoldDB" id="A0A414SEC4"/>
<protein>
    <recommendedName>
        <fullName evidence="11">Accessory regulator AgrB</fullName>
    </recommendedName>
</protein>
<keyword evidence="2" id="KW-0673">Quorum sensing</keyword>
<sequence length="189" mass="21602">MIEKISHHIVMYAIAKGEVDEKDYDIYKYGFWIGIELCISIIVSVLCAISLDSLIELILFLSIFAPLRAFAGGIHLKTFKNCFLLSIGSLILILSIVKYCNLPVMLLNWGILCLLVLIKFVAYKKEKTVSEKRFFQSKLDITIISIACINILFNIYGINKLVFLIFLTLLLELFSISAENIMYNYNVRV</sequence>
<evidence type="ECO:0000313" key="9">
    <source>
        <dbReference type="EMBL" id="RHG17485.1"/>
    </source>
</evidence>
<evidence type="ECO:0000256" key="1">
    <source>
        <dbReference type="ARBA" id="ARBA00022475"/>
    </source>
</evidence>